<keyword evidence="12" id="KW-1185">Reference proteome</keyword>
<feature type="signal peptide" evidence="7">
    <location>
        <begin position="1"/>
        <end position="18"/>
    </location>
</feature>
<evidence type="ECO:0000313" key="11">
    <source>
        <dbReference type="EMBL" id="KAK6640742.1"/>
    </source>
</evidence>
<keyword evidence="7" id="KW-0732">Signal</keyword>
<dbReference type="InterPro" id="IPR055207">
    <property type="entry name" value="POLR3C_WHD"/>
</dbReference>
<feature type="domain" description="RNA polymerase III subunit RPC82-related helix-turn-helix" evidence="9">
    <location>
        <begin position="7"/>
        <end position="65"/>
    </location>
</feature>
<evidence type="ECO:0000259" key="8">
    <source>
        <dbReference type="Pfam" id="PF05645"/>
    </source>
</evidence>
<organism evidence="11 12">
    <name type="scientific">Polyplax serrata</name>
    <name type="common">Common mouse louse</name>
    <dbReference type="NCBI Taxonomy" id="468196"/>
    <lineage>
        <taxon>Eukaryota</taxon>
        <taxon>Metazoa</taxon>
        <taxon>Ecdysozoa</taxon>
        <taxon>Arthropoda</taxon>
        <taxon>Hexapoda</taxon>
        <taxon>Insecta</taxon>
        <taxon>Pterygota</taxon>
        <taxon>Neoptera</taxon>
        <taxon>Paraneoptera</taxon>
        <taxon>Psocodea</taxon>
        <taxon>Troctomorpha</taxon>
        <taxon>Phthiraptera</taxon>
        <taxon>Anoplura</taxon>
        <taxon>Polyplacidae</taxon>
        <taxon>Polyplax</taxon>
    </lineage>
</organism>
<gene>
    <name evidence="11" type="ORF">RUM44_012439</name>
</gene>
<dbReference type="PANTHER" id="PTHR12949:SF0">
    <property type="entry name" value="DNA-DIRECTED RNA POLYMERASE III SUBUNIT RPC3"/>
    <property type="match status" value="1"/>
</dbReference>
<accession>A0ABR1BF74</accession>
<dbReference type="InterPro" id="IPR008806">
    <property type="entry name" value="RNA_pol_III_Rpc82_C"/>
</dbReference>
<dbReference type="PANTHER" id="PTHR12949">
    <property type="entry name" value="RNA POLYMERASE III DNA DIRECTED -RELATED"/>
    <property type="match status" value="1"/>
</dbReference>
<comment type="subunit">
    <text evidence="6">Component of the RNA polymerase III (Pol III) complex consisting of 17 subunits.</text>
</comment>
<evidence type="ECO:0000256" key="4">
    <source>
        <dbReference type="ARBA" id="ARBA00023163"/>
    </source>
</evidence>
<evidence type="ECO:0000256" key="3">
    <source>
        <dbReference type="ARBA" id="ARBA00022478"/>
    </source>
</evidence>
<evidence type="ECO:0000256" key="1">
    <source>
        <dbReference type="ARBA" id="ARBA00004123"/>
    </source>
</evidence>
<keyword evidence="3 6" id="KW-0240">DNA-directed RNA polymerase</keyword>
<sequence>MSFLFGKLCSLLLQEYFGETVEKVGVDLFRCGPKPLRLISNTTKLTVKEVAQSLTLLINFGLVTFETGKDSFVAEYKLNPQKILLLLRYPKYLMLMKNHYGNEAEIIVEEILKHGRDTTSCILLRSLKRVTSEIPEDEKSIKLQRIRDIFEMLINKQYIKRSPKVTKKKCVPELEPDEQNMFKLPKIDMPKLYEAFIKNLPVTTADIFWEINFDRFHQDMRDDLMILSTARKINAISGEIMHFILQQMYLISNPQAPVSNPILVSELKDMCSRSKADSNITNHLEDYLAIMTEDYGGFLTKSKSLSAAYEVNLKTAIIEFTWCVLANSVDAKFGPNAARIFRLIREQEFIEQDEIQKKAMLPDKEAKFLTYSLLQSGWIQQHELKKNIQKAGPTKTFYLFYIDFEQVIRMCVEACYKSLYNIITLREQEKIDNKCLLEKKQRIDAIILHMRKEGASDEQVSEIEEMVTPPELALLEKIHLNVNKVSQAELQIDETLFILQLYLNFKG</sequence>
<dbReference type="Pfam" id="PF05645">
    <property type="entry name" value="RNA_pol_Rpc82"/>
    <property type="match status" value="1"/>
</dbReference>
<protein>
    <recommendedName>
        <fullName evidence="6">DNA-directed RNA polymerase III subunit RPC3</fullName>
        <shortName evidence="6">RNA polymerase III subunit C3</shortName>
    </recommendedName>
</protein>
<feature type="domain" description="DNA-directed RNA polymerase III subunit RPC3 winged-helix" evidence="10">
    <location>
        <begin position="327"/>
        <end position="402"/>
    </location>
</feature>
<name>A0ABR1BF74_POLSC</name>
<evidence type="ECO:0000259" key="9">
    <source>
        <dbReference type="Pfam" id="PF08221"/>
    </source>
</evidence>
<dbReference type="Proteomes" id="UP001359485">
    <property type="component" value="Unassembled WGS sequence"/>
</dbReference>
<comment type="subcellular location">
    <subcellularLocation>
        <location evidence="1 6">Nucleus</location>
    </subcellularLocation>
</comment>
<comment type="caution">
    <text evidence="11">The sequence shown here is derived from an EMBL/GenBank/DDBJ whole genome shotgun (WGS) entry which is preliminary data.</text>
</comment>
<dbReference type="InterPro" id="IPR013197">
    <property type="entry name" value="RNA_pol_III_RPC82-rel_HTH"/>
</dbReference>
<comment type="function">
    <text evidence="6">DNA-dependent RNA polymerase catalyzes the transcription of DNA into RNA using the four ribonucleoside triphosphates as substrates. Specific core component of RNA polymerase III which synthesizes small RNAs, such as 5S rRNA and tRNAs.</text>
</comment>
<keyword evidence="4 6" id="KW-0804">Transcription</keyword>
<proteinExistence type="inferred from homology"/>
<evidence type="ECO:0000313" key="12">
    <source>
        <dbReference type="Proteomes" id="UP001359485"/>
    </source>
</evidence>
<dbReference type="InterPro" id="IPR036388">
    <property type="entry name" value="WH-like_DNA-bd_sf"/>
</dbReference>
<dbReference type="InterPro" id="IPR039748">
    <property type="entry name" value="RPC3"/>
</dbReference>
<comment type="similarity">
    <text evidence="2 6">Belongs to the eukaryotic RPC3/POLR3C RNA polymerase subunit family.</text>
</comment>
<dbReference type="Gene3D" id="6.10.140.1450">
    <property type="match status" value="1"/>
</dbReference>
<dbReference type="Pfam" id="PF08221">
    <property type="entry name" value="HTH_9"/>
    <property type="match status" value="1"/>
</dbReference>
<feature type="domain" description="RNA polymerase III Rpc82 C -terminal" evidence="8">
    <location>
        <begin position="169"/>
        <end position="316"/>
    </location>
</feature>
<evidence type="ECO:0000259" key="10">
    <source>
        <dbReference type="Pfam" id="PF22536"/>
    </source>
</evidence>
<evidence type="ECO:0000256" key="2">
    <source>
        <dbReference type="ARBA" id="ARBA00007206"/>
    </source>
</evidence>
<dbReference type="Pfam" id="PF22536">
    <property type="entry name" value="WHD_POLR3C"/>
    <property type="match status" value="1"/>
</dbReference>
<evidence type="ECO:0000256" key="7">
    <source>
        <dbReference type="SAM" id="SignalP"/>
    </source>
</evidence>
<dbReference type="Pfam" id="PF20912">
    <property type="entry name" value="RPC3_helical"/>
    <property type="match status" value="1"/>
</dbReference>
<dbReference type="Gene3D" id="1.10.10.10">
    <property type="entry name" value="Winged helix-like DNA-binding domain superfamily/Winged helix DNA-binding domain"/>
    <property type="match status" value="4"/>
</dbReference>
<keyword evidence="5 6" id="KW-0539">Nucleus</keyword>
<evidence type="ECO:0000256" key="5">
    <source>
        <dbReference type="ARBA" id="ARBA00023242"/>
    </source>
</evidence>
<reference evidence="11 12" key="1">
    <citation type="submission" date="2023-09" db="EMBL/GenBank/DDBJ databases">
        <title>Genomes of two closely related lineages of the louse Polyplax serrata with different host specificities.</title>
        <authorList>
            <person name="Martinu J."/>
            <person name="Tarabai H."/>
            <person name="Stefka J."/>
            <person name="Hypsa V."/>
        </authorList>
    </citation>
    <scope>NUCLEOTIDE SEQUENCE [LARGE SCALE GENOMIC DNA]</scope>
    <source>
        <strain evidence="11">98ZLc_SE</strain>
    </source>
</reference>
<feature type="chain" id="PRO_5046616405" description="DNA-directed RNA polymerase III subunit RPC3" evidence="7">
    <location>
        <begin position="19"/>
        <end position="507"/>
    </location>
</feature>
<dbReference type="EMBL" id="JAWJWF010000001">
    <property type="protein sequence ID" value="KAK6640742.1"/>
    <property type="molecule type" value="Genomic_DNA"/>
</dbReference>
<evidence type="ECO:0000256" key="6">
    <source>
        <dbReference type="RuleBase" id="RU367076"/>
    </source>
</evidence>